<sequence>MLETIKKDWSILVAPISQIGWVFFGVTKIEEEQITKIISIISIMEEDKQFQKFWEIEEVPTVQLMREVDRIYEEMYEGTVTRGQYDTYTTNILFKEDPRELGLSQIKASERTLQLEKFFNNDTRNLNYNPTICLKKCNQRN</sequence>
<comment type="caution">
    <text evidence="1">The sequence shown here is derived from an EMBL/GenBank/DDBJ whole genome shotgun (WGS) entry which is preliminary data.</text>
</comment>
<dbReference type="AlphaFoldDB" id="A0AAW1TVS5"/>
<protein>
    <submittedName>
        <fullName evidence="1">Uncharacterized protein</fullName>
    </submittedName>
</protein>
<gene>
    <name evidence="1" type="ORF">WA026_019496</name>
</gene>
<dbReference type="Proteomes" id="UP001431783">
    <property type="component" value="Unassembled WGS sequence"/>
</dbReference>
<accession>A0AAW1TVS5</accession>
<keyword evidence="2" id="KW-1185">Reference proteome</keyword>
<name>A0AAW1TVS5_9CUCU</name>
<dbReference type="EMBL" id="JARQZJ010000013">
    <property type="protein sequence ID" value="KAK9872715.1"/>
    <property type="molecule type" value="Genomic_DNA"/>
</dbReference>
<proteinExistence type="predicted"/>
<evidence type="ECO:0000313" key="1">
    <source>
        <dbReference type="EMBL" id="KAK9872715.1"/>
    </source>
</evidence>
<evidence type="ECO:0000313" key="2">
    <source>
        <dbReference type="Proteomes" id="UP001431783"/>
    </source>
</evidence>
<reference evidence="1 2" key="1">
    <citation type="submission" date="2023-03" db="EMBL/GenBank/DDBJ databases">
        <title>Genome insight into feeding habits of ladybird beetles.</title>
        <authorList>
            <person name="Li H.-S."/>
            <person name="Huang Y.-H."/>
            <person name="Pang H."/>
        </authorList>
    </citation>
    <scope>NUCLEOTIDE SEQUENCE [LARGE SCALE GENOMIC DNA]</scope>
    <source>
        <strain evidence="1">SYSU_2023b</strain>
        <tissue evidence="1">Whole body</tissue>
    </source>
</reference>
<organism evidence="1 2">
    <name type="scientific">Henosepilachna vigintioctopunctata</name>
    <dbReference type="NCBI Taxonomy" id="420089"/>
    <lineage>
        <taxon>Eukaryota</taxon>
        <taxon>Metazoa</taxon>
        <taxon>Ecdysozoa</taxon>
        <taxon>Arthropoda</taxon>
        <taxon>Hexapoda</taxon>
        <taxon>Insecta</taxon>
        <taxon>Pterygota</taxon>
        <taxon>Neoptera</taxon>
        <taxon>Endopterygota</taxon>
        <taxon>Coleoptera</taxon>
        <taxon>Polyphaga</taxon>
        <taxon>Cucujiformia</taxon>
        <taxon>Coccinelloidea</taxon>
        <taxon>Coccinellidae</taxon>
        <taxon>Epilachninae</taxon>
        <taxon>Epilachnini</taxon>
        <taxon>Henosepilachna</taxon>
    </lineage>
</organism>